<dbReference type="InterPro" id="IPR016054">
    <property type="entry name" value="LY6_UPA_recep-like"/>
</dbReference>
<evidence type="ECO:0000256" key="1">
    <source>
        <dbReference type="ARBA" id="ARBA00004236"/>
    </source>
</evidence>
<evidence type="ECO:0000256" key="3">
    <source>
        <dbReference type="ARBA" id="ARBA00022729"/>
    </source>
</evidence>
<dbReference type="InterPro" id="IPR045860">
    <property type="entry name" value="Snake_toxin-like_sf"/>
</dbReference>
<evidence type="ECO:0000313" key="8">
    <source>
        <dbReference type="EMBL" id="EHB02505.1"/>
    </source>
</evidence>
<keyword evidence="3" id="KW-0732">Signal</keyword>
<dbReference type="InParanoid" id="G5AZP4"/>
<dbReference type="CDD" id="cd23622">
    <property type="entry name" value="TFP_LU_ECD_TEX101_rpt1"/>
    <property type="match status" value="1"/>
</dbReference>
<comment type="subcellular location">
    <subcellularLocation>
        <location evidence="1">Cell membrane</location>
    </subcellularLocation>
</comment>
<feature type="region of interest" description="Disordered" evidence="6">
    <location>
        <begin position="1"/>
        <end position="45"/>
    </location>
</feature>
<keyword evidence="5" id="KW-0325">Glycoprotein</keyword>
<keyword evidence="4" id="KW-0472">Membrane</keyword>
<accession>G5AZP4</accession>
<evidence type="ECO:0000256" key="6">
    <source>
        <dbReference type="SAM" id="MobiDB-lite"/>
    </source>
</evidence>
<dbReference type="GO" id="GO:0044853">
    <property type="term" value="C:plasma membrane raft"/>
    <property type="evidence" value="ECO:0007669"/>
    <property type="project" value="TreeGrafter"/>
</dbReference>
<dbReference type="SUPFAM" id="SSF57302">
    <property type="entry name" value="Snake toxin-like"/>
    <property type="match status" value="1"/>
</dbReference>
<dbReference type="Proteomes" id="UP000006813">
    <property type="component" value="Unassembled WGS sequence"/>
</dbReference>
<evidence type="ECO:0000256" key="5">
    <source>
        <dbReference type="ARBA" id="ARBA00023180"/>
    </source>
</evidence>
<organism evidence="8 9">
    <name type="scientific">Heterocephalus glaber</name>
    <name type="common">Naked mole rat</name>
    <dbReference type="NCBI Taxonomy" id="10181"/>
    <lineage>
        <taxon>Eukaryota</taxon>
        <taxon>Metazoa</taxon>
        <taxon>Chordata</taxon>
        <taxon>Craniata</taxon>
        <taxon>Vertebrata</taxon>
        <taxon>Euteleostomi</taxon>
        <taxon>Mammalia</taxon>
        <taxon>Eutheria</taxon>
        <taxon>Euarchontoglires</taxon>
        <taxon>Glires</taxon>
        <taxon>Rodentia</taxon>
        <taxon>Hystricomorpha</taxon>
        <taxon>Bathyergidae</taxon>
        <taxon>Heterocephalus</taxon>
    </lineage>
</organism>
<evidence type="ECO:0000256" key="2">
    <source>
        <dbReference type="ARBA" id="ARBA00022475"/>
    </source>
</evidence>
<dbReference type="STRING" id="10181.G5AZP4"/>
<dbReference type="PANTHER" id="PTHR16529">
    <property type="entry name" value="CD177 ANTIGEN"/>
    <property type="match status" value="1"/>
</dbReference>
<dbReference type="Gene3D" id="2.10.60.10">
    <property type="entry name" value="CD59"/>
    <property type="match status" value="1"/>
</dbReference>
<evidence type="ECO:0000313" key="9">
    <source>
        <dbReference type="Proteomes" id="UP000006813"/>
    </source>
</evidence>
<evidence type="ECO:0000256" key="4">
    <source>
        <dbReference type="ARBA" id="ARBA00023136"/>
    </source>
</evidence>
<gene>
    <name evidence="8" type="ORF">GW7_15412</name>
</gene>
<evidence type="ECO:0000259" key="7">
    <source>
        <dbReference type="Pfam" id="PF00021"/>
    </source>
</evidence>
<keyword evidence="2" id="KW-1003">Cell membrane</keyword>
<dbReference type="Pfam" id="PF00021">
    <property type="entry name" value="UPAR_LY6"/>
    <property type="match status" value="2"/>
</dbReference>
<feature type="domain" description="UPAR/Ly6" evidence="7">
    <location>
        <begin position="172"/>
        <end position="247"/>
    </location>
</feature>
<dbReference type="GO" id="GO:0007339">
    <property type="term" value="P:binding of sperm to zona pellucida"/>
    <property type="evidence" value="ECO:0007669"/>
    <property type="project" value="TreeGrafter"/>
</dbReference>
<name>G5AZP4_HETGA</name>
<dbReference type="FunCoup" id="G5AZP4">
    <property type="interactions" value="28"/>
</dbReference>
<dbReference type="GO" id="GO:1901317">
    <property type="term" value="P:regulation of flagellated sperm motility"/>
    <property type="evidence" value="ECO:0007669"/>
    <property type="project" value="TreeGrafter"/>
</dbReference>
<dbReference type="AlphaFoldDB" id="G5AZP4"/>
<reference evidence="8 9" key="1">
    <citation type="journal article" date="2011" name="Nature">
        <title>Genome sequencing reveals insights into physiology and longevity of the naked mole rat.</title>
        <authorList>
            <person name="Kim E.B."/>
            <person name="Fang X."/>
            <person name="Fushan A.A."/>
            <person name="Huang Z."/>
            <person name="Lobanov A.V."/>
            <person name="Han L."/>
            <person name="Marino S.M."/>
            <person name="Sun X."/>
            <person name="Turanov A.A."/>
            <person name="Yang P."/>
            <person name="Yim S.H."/>
            <person name="Zhao X."/>
            <person name="Kasaikina M.V."/>
            <person name="Stoletzki N."/>
            <person name="Peng C."/>
            <person name="Polak P."/>
            <person name="Xiong Z."/>
            <person name="Kiezun A."/>
            <person name="Zhu Y."/>
            <person name="Chen Y."/>
            <person name="Kryukov G.V."/>
            <person name="Zhang Q."/>
            <person name="Peshkin L."/>
            <person name="Yang L."/>
            <person name="Bronson R.T."/>
            <person name="Buffenstein R."/>
            <person name="Wang B."/>
            <person name="Han C."/>
            <person name="Li Q."/>
            <person name="Chen L."/>
            <person name="Zhao W."/>
            <person name="Sunyaev S.R."/>
            <person name="Park T.J."/>
            <person name="Zhang G."/>
            <person name="Wang J."/>
            <person name="Gladyshev V.N."/>
        </authorList>
    </citation>
    <scope>NUCLEOTIDE SEQUENCE [LARGE SCALE GENOMIC DNA]</scope>
</reference>
<dbReference type="PANTHER" id="PTHR16529:SF3">
    <property type="entry name" value="TESTIS-EXPRESSED PROTEIN 101"/>
    <property type="match status" value="1"/>
</dbReference>
<feature type="domain" description="UPAR/Ly6" evidence="7">
    <location>
        <begin position="84"/>
        <end position="152"/>
    </location>
</feature>
<dbReference type="EMBL" id="JH167692">
    <property type="protein sequence ID" value="EHB02505.1"/>
    <property type="molecule type" value="Genomic_DNA"/>
</dbReference>
<protein>
    <submittedName>
        <fullName evidence="8">Testis-expressed protein 101</fullName>
    </submittedName>
</protein>
<proteinExistence type="predicted"/>
<dbReference type="InterPro" id="IPR051899">
    <property type="entry name" value="Fert-Immune_med_protein"/>
</dbReference>
<sequence length="278" mass="30521">MGVAGAMMQPDREGWAEQPPLHMKTEEDEYSPRWTRGPTHKRTRNMSVATQEHVRPYRGTAFALSQGCLHDYRKGPKEYINWTTEKVETCDKKSLCQETMIMITAGDQTAVLASKGCISAGVESMTFVQHSPPPGVVAVSYSNYCEDSLCNNRGSVSSFWRQEETSAPIVPTLHCPTCVALETCFSAPSLPCPSGTTRCYQGNLNVSGGGINSSLEVKGCAATAGCRLMARILKVGPILIREVCPQQLYLQARQAASGATWFPILDWKLELWLSLLLP</sequence>
<dbReference type="CDD" id="cd23634">
    <property type="entry name" value="TFP_LU_ECD_TEX101_rpt2"/>
    <property type="match status" value="1"/>
</dbReference>